<name>A0A0B6AFR3_PRIM2</name>
<dbReference type="GeneID" id="93645242"/>
<gene>
    <name evidence="1" type="ORF">BG04_1776</name>
</gene>
<reference evidence="1 2" key="1">
    <citation type="journal article" date="2015" name="Genome Announc.">
        <title>Complete genome sequences for 35 biothreat assay-relevant bacillus species.</title>
        <authorList>
            <person name="Johnson S.L."/>
            <person name="Daligault H.E."/>
            <person name="Davenport K.W."/>
            <person name="Jaissle J."/>
            <person name="Frey K.G."/>
            <person name="Ladner J.T."/>
            <person name="Broomall S.M."/>
            <person name="Bishop-Lilly K.A."/>
            <person name="Bruce D.C."/>
            <person name="Gibbons H.S."/>
            <person name="Coyne S.R."/>
            <person name="Lo C.C."/>
            <person name="Meincke L."/>
            <person name="Munk A.C."/>
            <person name="Koroleva G.I."/>
            <person name="Rosenzweig C.N."/>
            <person name="Palacios G.F."/>
            <person name="Redden C.L."/>
            <person name="Minogue T.D."/>
            <person name="Chain P.S."/>
        </authorList>
    </citation>
    <scope>NUCLEOTIDE SEQUENCE [LARGE SCALE GENOMIC DNA]</scope>
    <source>
        <strain evidence="2">ATCC 14581 / DSM 32 / JCM 2506 / NBRC 15308 / NCIMB 9376 / NCTC 10342 / NRRL B-14308 / VKM B-512</strain>
    </source>
</reference>
<evidence type="ECO:0000313" key="1">
    <source>
        <dbReference type="EMBL" id="AJI23745.1"/>
    </source>
</evidence>
<dbReference type="AlphaFoldDB" id="A0A0B6AFR3"/>
<dbReference type="Proteomes" id="UP000031829">
    <property type="component" value="Chromosome"/>
</dbReference>
<dbReference type="KEGG" id="bmeg:BG04_1776"/>
<sequence length="78" mass="8682">MEKNRVILSLLLCGVMLYYAMPHLVLTTSSLQGVFSISWLTFALFVAGGNLSSLLYAPRRKKAGIQKNSARKPLRQRG</sequence>
<dbReference type="RefSeq" id="WP_013085204.1">
    <property type="nucleotide sequence ID" value="NZ_BCVB01000008.1"/>
</dbReference>
<dbReference type="HOGENOM" id="CLU_194310_1_0_9"/>
<evidence type="ECO:0000313" key="2">
    <source>
        <dbReference type="Proteomes" id="UP000031829"/>
    </source>
</evidence>
<organism evidence="1 2">
    <name type="scientific">Priestia megaterium (strain ATCC 14581 / DSM 32 / CCUG 1817 / JCM 2506 / NBRC 15308 / NCIMB 9376 / NCTC 10342 / NRRL B-14308 / VKM B-512 / Ford 19)</name>
    <name type="common">Bacillus megaterium</name>
    <dbReference type="NCBI Taxonomy" id="1348623"/>
    <lineage>
        <taxon>Bacteria</taxon>
        <taxon>Bacillati</taxon>
        <taxon>Bacillota</taxon>
        <taxon>Bacilli</taxon>
        <taxon>Bacillales</taxon>
        <taxon>Bacillaceae</taxon>
        <taxon>Priestia</taxon>
    </lineage>
</organism>
<proteinExistence type="predicted"/>
<accession>A0A0B6AFR3</accession>
<protein>
    <submittedName>
        <fullName evidence="1">Putative membrane protein</fullName>
    </submittedName>
</protein>
<dbReference type="EMBL" id="CP009920">
    <property type="protein sequence ID" value="AJI23745.1"/>
    <property type="molecule type" value="Genomic_DNA"/>
</dbReference>